<reference evidence="3" key="1">
    <citation type="submission" date="2016-08" db="EMBL/GenBank/DDBJ databases">
        <authorList>
            <person name="Varghese N."/>
            <person name="Submissions Spin"/>
        </authorList>
    </citation>
    <scope>NUCLEOTIDE SEQUENCE [LARGE SCALE GENOMIC DNA]</scope>
    <source>
        <strain evidence="3">ERR11</strain>
    </source>
</reference>
<evidence type="ECO:0000256" key="1">
    <source>
        <dbReference type="SAM" id="MobiDB-lite"/>
    </source>
</evidence>
<proteinExistence type="predicted"/>
<organism evidence="2 3">
    <name type="scientific">Bradyrhizobium shewense</name>
    <dbReference type="NCBI Taxonomy" id="1761772"/>
    <lineage>
        <taxon>Bacteria</taxon>
        <taxon>Pseudomonadati</taxon>
        <taxon>Pseudomonadota</taxon>
        <taxon>Alphaproteobacteria</taxon>
        <taxon>Hyphomicrobiales</taxon>
        <taxon>Nitrobacteraceae</taxon>
        <taxon>Bradyrhizobium</taxon>
    </lineage>
</organism>
<feature type="region of interest" description="Disordered" evidence="1">
    <location>
        <begin position="1"/>
        <end position="45"/>
    </location>
</feature>
<evidence type="ECO:0000313" key="3">
    <source>
        <dbReference type="Proteomes" id="UP000199184"/>
    </source>
</evidence>
<keyword evidence="3" id="KW-1185">Reference proteome</keyword>
<protein>
    <submittedName>
        <fullName evidence="2">Uncharacterized protein</fullName>
    </submittedName>
</protein>
<name>A0A1C3WU89_9BRAD</name>
<dbReference type="EMBL" id="FMAI01000010">
    <property type="protein sequence ID" value="SCB43597.1"/>
    <property type="molecule type" value="Genomic_DNA"/>
</dbReference>
<dbReference type="Proteomes" id="UP000199184">
    <property type="component" value="Unassembled WGS sequence"/>
</dbReference>
<gene>
    <name evidence="2" type="ORF">GA0061098_10105</name>
</gene>
<dbReference type="AlphaFoldDB" id="A0A1C3WU89"/>
<accession>A0A1C3WU89</accession>
<evidence type="ECO:0000313" key="2">
    <source>
        <dbReference type="EMBL" id="SCB43597.1"/>
    </source>
</evidence>
<sequence>MAKGQQRSNREIKKPKKDKAKAIAAAPSRKDAAWQPEIGGQGKKK</sequence>